<dbReference type="CDD" id="cd04301">
    <property type="entry name" value="NAT_SF"/>
    <property type="match status" value="1"/>
</dbReference>
<dbReference type="Proteomes" id="UP001595615">
    <property type="component" value="Unassembled WGS sequence"/>
</dbReference>
<dbReference type="EMBL" id="JBHRXV010000003">
    <property type="protein sequence ID" value="MFC3711646.1"/>
    <property type="molecule type" value="Genomic_DNA"/>
</dbReference>
<organism evidence="2 3">
    <name type="scientific">Sphingoaurantiacus capsulatus</name>
    <dbReference type="NCBI Taxonomy" id="1771310"/>
    <lineage>
        <taxon>Bacteria</taxon>
        <taxon>Pseudomonadati</taxon>
        <taxon>Pseudomonadota</taxon>
        <taxon>Alphaproteobacteria</taxon>
        <taxon>Sphingomonadales</taxon>
        <taxon>Sphingosinicellaceae</taxon>
        <taxon>Sphingoaurantiacus</taxon>
    </lineage>
</organism>
<accession>A0ABV7X695</accession>
<dbReference type="Gene3D" id="3.40.630.30">
    <property type="match status" value="1"/>
</dbReference>
<evidence type="ECO:0000313" key="2">
    <source>
        <dbReference type="EMBL" id="MFC3711646.1"/>
    </source>
</evidence>
<protein>
    <submittedName>
        <fullName evidence="2">GNAT family N-acetyltransferase</fullName>
        <ecNumber evidence="2">2.3.-.-</ecNumber>
    </submittedName>
</protein>
<sequence length="149" mass="16555">MSLLAGYRLSDDKAELQLDVIHGFLAQTYWSPGIPRAVVERAIANSRCVGAYAVDGRQLGFARLVTDDATFAYLCDVFVLPEVRGQGVSKAMVGFFLDHPELQNLRRWMLATSDAHGVYARFGFAPPDAEQAGRLMQRLDPDVYQRMAS</sequence>
<dbReference type="PANTHER" id="PTHR43233">
    <property type="entry name" value="FAMILY N-ACETYLTRANSFERASE, PUTATIVE (AFU_ORTHOLOGUE AFUA_6G03350)-RELATED"/>
    <property type="match status" value="1"/>
</dbReference>
<dbReference type="InterPro" id="IPR016181">
    <property type="entry name" value="Acyl_CoA_acyltransferase"/>
</dbReference>
<proteinExistence type="predicted"/>
<gene>
    <name evidence="2" type="ORF">ACFOMD_03630</name>
</gene>
<dbReference type="GO" id="GO:0016746">
    <property type="term" value="F:acyltransferase activity"/>
    <property type="evidence" value="ECO:0007669"/>
    <property type="project" value="UniProtKB-KW"/>
</dbReference>
<reference evidence="3" key="1">
    <citation type="journal article" date="2019" name="Int. J. Syst. Evol. Microbiol.">
        <title>The Global Catalogue of Microorganisms (GCM) 10K type strain sequencing project: providing services to taxonomists for standard genome sequencing and annotation.</title>
        <authorList>
            <consortium name="The Broad Institute Genomics Platform"/>
            <consortium name="The Broad Institute Genome Sequencing Center for Infectious Disease"/>
            <person name="Wu L."/>
            <person name="Ma J."/>
        </authorList>
    </citation>
    <scope>NUCLEOTIDE SEQUENCE [LARGE SCALE GENOMIC DNA]</scope>
    <source>
        <strain evidence="3">KCTC 42644</strain>
    </source>
</reference>
<feature type="domain" description="N-acetyltransferase" evidence="1">
    <location>
        <begin position="7"/>
        <end position="141"/>
    </location>
</feature>
<dbReference type="SUPFAM" id="SSF55729">
    <property type="entry name" value="Acyl-CoA N-acyltransferases (Nat)"/>
    <property type="match status" value="1"/>
</dbReference>
<keyword evidence="2" id="KW-0808">Transferase</keyword>
<dbReference type="Pfam" id="PF00583">
    <property type="entry name" value="Acetyltransf_1"/>
    <property type="match status" value="1"/>
</dbReference>
<dbReference type="PROSITE" id="PS51186">
    <property type="entry name" value="GNAT"/>
    <property type="match status" value="1"/>
</dbReference>
<dbReference type="InterPro" id="IPR053144">
    <property type="entry name" value="Acetyltransferase_Butenolide"/>
</dbReference>
<name>A0ABV7X695_9SPHN</name>
<evidence type="ECO:0000313" key="3">
    <source>
        <dbReference type="Proteomes" id="UP001595615"/>
    </source>
</evidence>
<keyword evidence="2" id="KW-0012">Acyltransferase</keyword>
<comment type="caution">
    <text evidence="2">The sequence shown here is derived from an EMBL/GenBank/DDBJ whole genome shotgun (WGS) entry which is preliminary data.</text>
</comment>
<dbReference type="EC" id="2.3.-.-" evidence="2"/>
<dbReference type="InterPro" id="IPR000182">
    <property type="entry name" value="GNAT_dom"/>
</dbReference>
<dbReference type="RefSeq" id="WP_380856991.1">
    <property type="nucleotide sequence ID" value="NZ_JBHRXV010000003.1"/>
</dbReference>
<evidence type="ECO:0000259" key="1">
    <source>
        <dbReference type="PROSITE" id="PS51186"/>
    </source>
</evidence>
<keyword evidence="3" id="KW-1185">Reference proteome</keyword>
<dbReference type="PANTHER" id="PTHR43233:SF1">
    <property type="entry name" value="FAMILY N-ACETYLTRANSFERASE, PUTATIVE (AFU_ORTHOLOGUE AFUA_6G03350)-RELATED"/>
    <property type="match status" value="1"/>
</dbReference>